<dbReference type="InterPro" id="IPR027417">
    <property type="entry name" value="P-loop_NTPase"/>
</dbReference>
<comment type="subcellular location">
    <subcellularLocation>
        <location evidence="1">Cell membrane</location>
        <topology evidence="1">Multi-pass membrane protein</topology>
    </subcellularLocation>
</comment>
<evidence type="ECO:0000256" key="6">
    <source>
        <dbReference type="SAM" id="Phobius"/>
    </source>
</evidence>
<dbReference type="InterPro" id="IPR032689">
    <property type="entry name" value="TraG-D_C"/>
</dbReference>
<comment type="caution">
    <text evidence="8">The sequence shown here is derived from an EMBL/GenBank/DDBJ whole genome shotgun (WGS) entry which is preliminary data.</text>
</comment>
<feature type="transmembrane region" description="Helical" evidence="6">
    <location>
        <begin position="12"/>
        <end position="36"/>
    </location>
</feature>
<keyword evidence="3 6" id="KW-0812">Transmembrane</keyword>
<evidence type="ECO:0000256" key="2">
    <source>
        <dbReference type="ARBA" id="ARBA00022475"/>
    </source>
</evidence>
<feature type="transmembrane region" description="Helical" evidence="6">
    <location>
        <begin position="75"/>
        <end position="98"/>
    </location>
</feature>
<evidence type="ECO:0000256" key="3">
    <source>
        <dbReference type="ARBA" id="ARBA00022692"/>
    </source>
</evidence>
<gene>
    <name evidence="8" type="ORF">ACFPCY_06415</name>
</gene>
<dbReference type="PROSITE" id="PS51257">
    <property type="entry name" value="PROKAR_LIPOPROTEIN"/>
    <property type="match status" value="1"/>
</dbReference>
<accession>A0ABV9TU01</accession>
<keyword evidence="4 6" id="KW-1133">Transmembrane helix</keyword>
<evidence type="ECO:0000256" key="4">
    <source>
        <dbReference type="ARBA" id="ARBA00022989"/>
    </source>
</evidence>
<proteinExistence type="predicted"/>
<dbReference type="Pfam" id="PF12696">
    <property type="entry name" value="TraG-D_C"/>
    <property type="match status" value="1"/>
</dbReference>
<keyword evidence="9" id="KW-1185">Reference proteome</keyword>
<dbReference type="CDD" id="cd01127">
    <property type="entry name" value="TrwB_TraG_TraD_VirD4"/>
    <property type="match status" value="1"/>
</dbReference>
<evidence type="ECO:0000259" key="7">
    <source>
        <dbReference type="Pfam" id="PF12696"/>
    </source>
</evidence>
<dbReference type="SUPFAM" id="SSF52540">
    <property type="entry name" value="P-loop containing nucleoside triphosphate hydrolases"/>
    <property type="match status" value="1"/>
</dbReference>
<sequence length="601" mass="64458">MTRALGPRASVWASHAAGGWMVLIACWLPIGCLWVLWAAARIAAAMVGGQVMPFGTDFALALAHHDTSRMWPGTPTALVLVLVALLTGLIWTAVWNIWQRIASQLTPPGDPVAALTERADITSLTPDATASRAVALRRSLTGRPTADLSRDDIGLVMGDILKPGGSGATLFTSWEDTVVAFMAPRSGKTTTQSIPHVLSAPGAVVATSNKADLWSAIATVRAGKSGGKIWLFDPQRITYQAQEWWWNPLADLTTVEDAHRLAGHFVLTVDDGQKKDLWGPAAQDLLCALLLAAATSGRSMHHIAQWLDEPAVPTPIELLQQAGFNLMASSLKGTQNGAVETRDGIYQTARTAAKCLRDQEILAWVTPQDELPVFVPDAFAASRDTLYLLSKSLSAAAPLIAALTDTTMRAAERRAEQSGGRLDPPMVVVLDEAANICRIADLPQLYSHLGSRGIIPVTILQSYEQGVTVWGEPGMAALWGAATRKLIGAGIDSPRLARDLATLIGQHDVPVRSITYSEGRASEQISLRRQEILEAADIRALPAGTALLLATGTRPALIKLLPWYRGAYATRIDAAIKDADLAITEAARHYHRKEPSSPSDD</sequence>
<evidence type="ECO:0000256" key="5">
    <source>
        <dbReference type="ARBA" id="ARBA00023136"/>
    </source>
</evidence>
<dbReference type="RefSeq" id="WP_378252684.1">
    <property type="nucleotide sequence ID" value="NZ_JBHSIT010000002.1"/>
</dbReference>
<keyword evidence="5 6" id="KW-0472">Membrane</keyword>
<evidence type="ECO:0000256" key="1">
    <source>
        <dbReference type="ARBA" id="ARBA00004651"/>
    </source>
</evidence>
<evidence type="ECO:0000313" key="8">
    <source>
        <dbReference type="EMBL" id="MFC4906943.1"/>
    </source>
</evidence>
<dbReference type="Proteomes" id="UP001595872">
    <property type="component" value="Unassembled WGS sequence"/>
</dbReference>
<reference evidence="9" key="1">
    <citation type="journal article" date="2019" name="Int. J. Syst. Evol. Microbiol.">
        <title>The Global Catalogue of Microorganisms (GCM) 10K type strain sequencing project: providing services to taxonomists for standard genome sequencing and annotation.</title>
        <authorList>
            <consortium name="The Broad Institute Genomics Platform"/>
            <consortium name="The Broad Institute Genome Sequencing Center for Infectious Disease"/>
            <person name="Wu L."/>
            <person name="Ma J."/>
        </authorList>
    </citation>
    <scope>NUCLEOTIDE SEQUENCE [LARGE SCALE GENOMIC DNA]</scope>
    <source>
        <strain evidence="9">KLKA75</strain>
    </source>
</reference>
<protein>
    <submittedName>
        <fullName evidence="8">Type IV secretory system conjugative DNA transfer family protein</fullName>
    </submittedName>
</protein>
<dbReference type="Gene3D" id="3.40.50.300">
    <property type="entry name" value="P-loop containing nucleotide triphosphate hydrolases"/>
    <property type="match status" value="1"/>
</dbReference>
<dbReference type="InterPro" id="IPR051539">
    <property type="entry name" value="T4SS-coupling_protein"/>
</dbReference>
<feature type="domain" description="TraD/TraG TraM recognition site" evidence="7">
    <location>
        <begin position="425"/>
        <end position="542"/>
    </location>
</feature>
<keyword evidence="2" id="KW-1003">Cell membrane</keyword>
<evidence type="ECO:0000313" key="9">
    <source>
        <dbReference type="Proteomes" id="UP001595872"/>
    </source>
</evidence>
<dbReference type="PANTHER" id="PTHR37937:SF1">
    <property type="entry name" value="CONJUGATIVE TRANSFER: DNA TRANSPORT"/>
    <property type="match status" value="1"/>
</dbReference>
<organism evidence="8 9">
    <name type="scientific">Actinomadura gamaensis</name>
    <dbReference type="NCBI Taxonomy" id="1763541"/>
    <lineage>
        <taxon>Bacteria</taxon>
        <taxon>Bacillati</taxon>
        <taxon>Actinomycetota</taxon>
        <taxon>Actinomycetes</taxon>
        <taxon>Streptosporangiales</taxon>
        <taxon>Thermomonosporaceae</taxon>
        <taxon>Actinomadura</taxon>
    </lineage>
</organism>
<dbReference type="EMBL" id="JBHSIT010000002">
    <property type="protein sequence ID" value="MFC4906943.1"/>
    <property type="molecule type" value="Genomic_DNA"/>
</dbReference>
<name>A0ABV9TU01_9ACTN</name>
<dbReference type="PANTHER" id="PTHR37937">
    <property type="entry name" value="CONJUGATIVE TRANSFER: DNA TRANSPORT"/>
    <property type="match status" value="1"/>
</dbReference>